<dbReference type="EMBL" id="JAEUAX010000002">
    <property type="protein sequence ID" value="MBW9109118.1"/>
    <property type="molecule type" value="Genomic_DNA"/>
</dbReference>
<evidence type="ECO:0000259" key="2">
    <source>
        <dbReference type="Pfam" id="PF25838"/>
    </source>
</evidence>
<dbReference type="Pfam" id="PF25838">
    <property type="entry name" value="Apionate_lact_M"/>
    <property type="match status" value="1"/>
</dbReference>
<sequence>MTDLWNGEPAREWTSGPWSLELRDDEFADIAYEGSVVLRSIRAVVRDRNWDTARLVVDRVDSSGIALTLHVHSTGLGSDLRGVVRAEVRGAGRLRVIADLESASEFQTNRTGLVALHPPALAGAAMDVRHPDGGVTHSRFPADISPHQPAFDIAGLSWSHDGLAVDVRFSGDVFEMEDQRNWTDASYKTYSRPLALPFPYSLAAGERVVQSIEISVSGTPTPAQEEPVTRIRLEEGPPLPAIAVSASTAPDPAPGFAPMGAAVLVELDLATRNWRAALDRAAASALPLDVRFVIADDDPAAIEQAVLALRDRPVARATAFAPTGPAQHVSDLAAIGHLRHALAEAGIEAEVVGGARSHFTELNREHHRLPRGLDGIVFSSTPLFHSLSSAQLTESIAMQRLVANQGVRLAGGLPVHIGPISLRPHFNNAAVTPPPMPEHDDLRDGYGPALTDAVDPRQAAPELAAWTVASAAALAVPGVATLAYFEEWGPRGLRTADGAPHPALDAVAALAPLAGAPGLRGDSPDGLVWALGARTADTDVVFAANLDRRTRGVEIELPGGVIRDVELAPHTFARV</sequence>
<dbReference type="InterPro" id="IPR058788">
    <property type="entry name" value="ApnL_N"/>
</dbReference>
<feature type="domain" description="D-apionate lactonase TIM barrel" evidence="2">
    <location>
        <begin position="262"/>
        <end position="515"/>
    </location>
</feature>
<evidence type="ECO:0000313" key="4">
    <source>
        <dbReference type="Proteomes" id="UP000777440"/>
    </source>
</evidence>
<gene>
    <name evidence="3" type="ORF">JNB61_05000</name>
</gene>
<keyword evidence="4" id="KW-1185">Reference proteome</keyword>
<comment type="caution">
    <text evidence="3">The sequence shown here is derived from an EMBL/GenBank/DDBJ whole genome shotgun (WGS) entry which is preliminary data.</text>
</comment>
<evidence type="ECO:0000313" key="3">
    <source>
        <dbReference type="EMBL" id="MBW9109118.1"/>
    </source>
</evidence>
<dbReference type="Proteomes" id="UP000777440">
    <property type="component" value="Unassembled WGS sequence"/>
</dbReference>
<dbReference type="RefSeq" id="WP_220338923.1">
    <property type="nucleotide sequence ID" value="NZ_JAEUAX010000002.1"/>
</dbReference>
<accession>A0ABS7HV51</accession>
<reference evidence="3 4" key="1">
    <citation type="journal article" date="2021" name="MBio">
        <title>Poor Competitiveness of Bradyrhizobium in Pigeon Pea Root Colonization in Indian Soils.</title>
        <authorList>
            <person name="Chalasani D."/>
            <person name="Basu A."/>
            <person name="Pullabhotla S.V.S.R.N."/>
            <person name="Jorrin B."/>
            <person name="Neal A.L."/>
            <person name="Poole P.S."/>
            <person name="Podile A.R."/>
            <person name="Tkacz A."/>
        </authorList>
    </citation>
    <scope>NUCLEOTIDE SEQUENCE [LARGE SCALE GENOMIC DNA]</scope>
    <source>
        <strain evidence="3 4">HU12</strain>
    </source>
</reference>
<name>A0ABS7HV51_9MICO</name>
<protein>
    <submittedName>
        <fullName evidence="3">Uncharacterized protein</fullName>
    </submittedName>
</protein>
<organism evidence="3 4">
    <name type="scientific">Microbacterium ureisolvens</name>
    <dbReference type="NCBI Taxonomy" id="2781186"/>
    <lineage>
        <taxon>Bacteria</taxon>
        <taxon>Bacillati</taxon>
        <taxon>Actinomycetota</taxon>
        <taxon>Actinomycetes</taxon>
        <taxon>Micrococcales</taxon>
        <taxon>Microbacteriaceae</taxon>
        <taxon>Microbacterium</taxon>
    </lineage>
</organism>
<dbReference type="InterPro" id="IPR058787">
    <property type="entry name" value="ApnL_M"/>
</dbReference>
<evidence type="ECO:0000259" key="1">
    <source>
        <dbReference type="Pfam" id="PF25837"/>
    </source>
</evidence>
<feature type="domain" description="D-apionate lactonase N-terminal" evidence="1">
    <location>
        <begin position="8"/>
        <end position="218"/>
    </location>
</feature>
<dbReference type="Pfam" id="PF25837">
    <property type="entry name" value="Apionate_lact_N"/>
    <property type="match status" value="1"/>
</dbReference>
<proteinExistence type="predicted"/>